<dbReference type="AlphaFoldDB" id="A0A0B8Z769"/>
<sequence length="353" mass="40256">MLLRQCREACGRADTTDQHLYGQVPFGWRPLVISSTKETIVGTSLDLFNQVFPDDAACLRHVFDMRFGQGHPCPKCGRPARWSRRKGRSCFTARCCSNAEIYPLAGTLFGHSRLPLRDLFLVLLHFTNSKVGFSASLTRRLLGISHPAAFTLCDRIRCHLAMLTGRNRIGGPGQQVFIDEALLRGVLTTGNRPNKASLVALCTRQDLLTAIVPDRRAATLVALIEHVVRPGSILVTDGFAGYRGLHRRGWHHEVVNHHRRIWVNSNGACQAQVETYWWHLKRTLRLTYLRIDRENAWKYINAFNFVYNRRTRSRETFWDAVSHFPAFPDDPRAYLEMDLELGLMPALQLDEGH</sequence>
<dbReference type="STRING" id="48936.NJ75_04410"/>
<dbReference type="InterPro" id="IPR024445">
    <property type="entry name" value="Tnp_ISXO2-like"/>
</dbReference>
<feature type="domain" description="ISXO2-like transposase" evidence="1">
    <location>
        <begin position="168"/>
        <end position="308"/>
    </location>
</feature>
<dbReference type="InterPro" id="IPR053164">
    <property type="entry name" value="IS1016-like_transposase"/>
</dbReference>
<evidence type="ECO:0000313" key="3">
    <source>
        <dbReference type="Proteomes" id="UP000031338"/>
    </source>
</evidence>
<dbReference type="Proteomes" id="UP000031338">
    <property type="component" value="Unassembled WGS sequence"/>
</dbReference>
<dbReference type="Pfam" id="PF12762">
    <property type="entry name" value="DDE_Tnp_IS1595"/>
    <property type="match status" value="1"/>
</dbReference>
<dbReference type="EMBL" id="JRVC01000033">
    <property type="protein sequence ID" value="KHS42044.1"/>
    <property type="molecule type" value="Genomic_DNA"/>
</dbReference>
<dbReference type="SMART" id="SM01126">
    <property type="entry name" value="DDE_Tnp_IS1595"/>
    <property type="match status" value="1"/>
</dbReference>
<organism evidence="2 3">
    <name type="scientific">Novosphingobium subterraneum</name>
    <dbReference type="NCBI Taxonomy" id="48936"/>
    <lineage>
        <taxon>Bacteria</taxon>
        <taxon>Pseudomonadati</taxon>
        <taxon>Pseudomonadota</taxon>
        <taxon>Alphaproteobacteria</taxon>
        <taxon>Sphingomonadales</taxon>
        <taxon>Sphingomonadaceae</taxon>
        <taxon>Novosphingobium</taxon>
    </lineage>
</organism>
<reference evidence="2 3" key="1">
    <citation type="submission" date="2014-10" db="EMBL/GenBank/DDBJ databases">
        <title>Draft genome sequence of Novosphingobium subterraneum DSM 12447.</title>
        <authorList>
            <person name="Gan H.M."/>
            <person name="Gan H.Y."/>
            <person name="Savka M.A."/>
        </authorList>
    </citation>
    <scope>NUCLEOTIDE SEQUENCE [LARGE SCALE GENOMIC DNA]</scope>
    <source>
        <strain evidence="2 3">DSM 12447</strain>
    </source>
</reference>
<gene>
    <name evidence="2" type="ORF">NJ75_04410</name>
</gene>
<name>A0A0B8Z769_9SPHN</name>
<dbReference type="PATRIC" id="fig|48936.3.peg.4448"/>
<keyword evidence="3" id="KW-1185">Reference proteome</keyword>
<dbReference type="PANTHER" id="PTHR47163">
    <property type="entry name" value="DDE_TNP_IS1595 DOMAIN-CONTAINING PROTEIN"/>
    <property type="match status" value="1"/>
</dbReference>
<dbReference type="PANTHER" id="PTHR47163:SF2">
    <property type="entry name" value="SI:DKEY-17M8.2"/>
    <property type="match status" value="1"/>
</dbReference>
<evidence type="ECO:0000313" key="2">
    <source>
        <dbReference type="EMBL" id="KHS42044.1"/>
    </source>
</evidence>
<protein>
    <submittedName>
        <fullName evidence="2">Putative transposase for insertion sequence element</fullName>
    </submittedName>
</protein>
<evidence type="ECO:0000259" key="1">
    <source>
        <dbReference type="SMART" id="SM01126"/>
    </source>
</evidence>
<comment type="caution">
    <text evidence="2">The sequence shown here is derived from an EMBL/GenBank/DDBJ whole genome shotgun (WGS) entry which is preliminary data.</text>
</comment>
<dbReference type="NCBIfam" id="NF033547">
    <property type="entry name" value="transpos_IS1595"/>
    <property type="match status" value="1"/>
</dbReference>
<accession>A0A0B8Z769</accession>
<proteinExistence type="predicted"/>